<dbReference type="AlphaFoldDB" id="A0AA46NWZ5"/>
<dbReference type="InterPro" id="IPR016032">
    <property type="entry name" value="Sig_transdc_resp-reg_C-effctor"/>
</dbReference>
<dbReference type="InterPro" id="IPR027417">
    <property type="entry name" value="P-loop_NTPase"/>
</dbReference>
<dbReference type="PANTHER" id="PTHR44688:SF16">
    <property type="entry name" value="DNA-BINDING TRANSCRIPTIONAL ACTIVATOR DEVR_DOSR"/>
    <property type="match status" value="1"/>
</dbReference>
<gene>
    <name evidence="6" type="ORF">OCS65_07825</name>
</gene>
<dbReference type="EMBL" id="CP106982">
    <property type="protein sequence ID" value="UYF95654.1"/>
    <property type="molecule type" value="Genomic_DNA"/>
</dbReference>
<feature type="compositionally biased region" description="Low complexity" evidence="4">
    <location>
        <begin position="722"/>
        <end position="745"/>
    </location>
</feature>
<sequence>MPQPTPLPRDVAHAVAATPPRLLLTGPAGSGKSALLSSVRQTLAGRGLTVGTDPRSPAPAALVVDDAHTLPAESVLALAEQVRRGERPVVVATEPRPHRSDLRALLSAFGAHSALVELHPLSPREIAGRAATLGLTPRPEPIRAVHRLTGGARDVVDAALAALRDGTDPRRAAAARVRDRLGGGDPDLPRVLVLAGLGGTLDPLEVATVLGVDADRARELVDAARASGLLTVDGDVPIPAAAAVPAAVLGTHAVRTLAHRLAALRLDAGLLTADAARALAEAGVADARLAALLVTLADAAEPAQARTLYDAAIRAGADADALDVRRAEAAGLAGDLATAGQLTDRLLDRAGALPAGELAAATRIAATVAARRGMLGRSADLYEWLGPERAGADAPIAATVLLAAGRPGTAARFGTEAAAPTSSAAAAQLLAAGLRESVGGDGRVAMNTLTRALSVHGATDRTRLLPDTPEAITALLCLHSGELAHAGAVLGRATAAPSVRHRLLAAWTALIGGDLPAATAAADEFTPHAAEQRDLLFLHGLRVGLARRGGDVGALTAAWTAAQGVVAEYSVDLLSLLPLGELWLAAVRLGEADRIAHLVGQAQDLLTTLDEPPLWGATLHWYGVQAAIAADRPAELLPHARALGAAAETTAYAAALARAGQAWLRVLQGDADPARVQAAAESLAAIGLPWDGARLAGEAALRVDDTATATALLQVARAVRHPSAAPRTAAPTPTPAADAPAAPSPLSDREAEVADLVVAGLTYREVGSRLYISAKTVEHHVARIRRRLGAGSRSELISMLRALGHGAEVRQPATSGNGGISACP</sequence>
<dbReference type="PROSITE" id="PS00622">
    <property type="entry name" value="HTH_LUXR_1"/>
    <property type="match status" value="1"/>
</dbReference>
<evidence type="ECO:0000259" key="5">
    <source>
        <dbReference type="PROSITE" id="PS50043"/>
    </source>
</evidence>
<dbReference type="InterPro" id="IPR000792">
    <property type="entry name" value="Tscrpt_reg_LuxR_C"/>
</dbReference>
<keyword evidence="2" id="KW-0238">DNA-binding</keyword>
<dbReference type="PRINTS" id="PR00038">
    <property type="entry name" value="HTHLUXR"/>
</dbReference>
<keyword evidence="3" id="KW-0804">Transcription</keyword>
<evidence type="ECO:0000256" key="4">
    <source>
        <dbReference type="SAM" id="MobiDB-lite"/>
    </source>
</evidence>
<dbReference type="Gene3D" id="1.10.10.10">
    <property type="entry name" value="Winged helix-like DNA-binding domain superfamily/Winged helix DNA-binding domain"/>
    <property type="match status" value="1"/>
</dbReference>
<evidence type="ECO:0000313" key="7">
    <source>
        <dbReference type="Proteomes" id="UP001163947"/>
    </source>
</evidence>
<dbReference type="CDD" id="cd06170">
    <property type="entry name" value="LuxR_C_like"/>
    <property type="match status" value="1"/>
</dbReference>
<dbReference type="SUPFAM" id="SSF46894">
    <property type="entry name" value="C-terminal effector domain of the bipartite response regulators"/>
    <property type="match status" value="1"/>
</dbReference>
<evidence type="ECO:0000256" key="2">
    <source>
        <dbReference type="ARBA" id="ARBA00023125"/>
    </source>
</evidence>
<dbReference type="RefSeq" id="WP_263509351.1">
    <property type="nucleotide sequence ID" value="NZ_CP106982.1"/>
</dbReference>
<evidence type="ECO:0000256" key="1">
    <source>
        <dbReference type="ARBA" id="ARBA00023015"/>
    </source>
</evidence>
<dbReference type="InterPro" id="IPR036388">
    <property type="entry name" value="WH-like_DNA-bd_sf"/>
</dbReference>
<proteinExistence type="predicted"/>
<evidence type="ECO:0000256" key="3">
    <source>
        <dbReference type="ARBA" id="ARBA00023163"/>
    </source>
</evidence>
<dbReference type="PANTHER" id="PTHR44688">
    <property type="entry name" value="DNA-BINDING TRANSCRIPTIONAL ACTIVATOR DEVR_DOSR"/>
    <property type="match status" value="1"/>
</dbReference>
<dbReference type="Pfam" id="PF00196">
    <property type="entry name" value="GerE"/>
    <property type="match status" value="1"/>
</dbReference>
<dbReference type="GO" id="GO:0006355">
    <property type="term" value="P:regulation of DNA-templated transcription"/>
    <property type="evidence" value="ECO:0007669"/>
    <property type="project" value="InterPro"/>
</dbReference>
<evidence type="ECO:0000313" key="6">
    <source>
        <dbReference type="EMBL" id="UYF95654.1"/>
    </source>
</evidence>
<dbReference type="SMART" id="SM00421">
    <property type="entry name" value="HTH_LUXR"/>
    <property type="match status" value="1"/>
</dbReference>
<keyword evidence="1" id="KW-0805">Transcription regulation</keyword>
<dbReference type="GeneID" id="83620316"/>
<name>A0AA46NWZ5_9NOCA</name>
<reference evidence="6" key="1">
    <citation type="submission" date="2022-09" db="EMBL/GenBank/DDBJ databases">
        <title>The genome sequence of Rhodococcus aetherivorans N1.</title>
        <authorList>
            <person name="Jiang W."/>
        </authorList>
    </citation>
    <scope>NUCLEOTIDE SEQUENCE</scope>
    <source>
        <strain evidence="6">N1</strain>
    </source>
</reference>
<feature type="region of interest" description="Disordered" evidence="4">
    <location>
        <begin position="722"/>
        <end position="748"/>
    </location>
</feature>
<dbReference type="PROSITE" id="PS50043">
    <property type="entry name" value="HTH_LUXR_2"/>
    <property type="match status" value="1"/>
</dbReference>
<dbReference type="Proteomes" id="UP001163947">
    <property type="component" value="Chromosome"/>
</dbReference>
<protein>
    <submittedName>
        <fullName evidence="6">LuxR C-terminal-related transcriptional regulator</fullName>
    </submittedName>
</protein>
<feature type="domain" description="HTH luxR-type" evidence="5">
    <location>
        <begin position="739"/>
        <end position="804"/>
    </location>
</feature>
<organism evidence="6 7">
    <name type="scientific">Rhodococcus aetherivorans</name>
    <dbReference type="NCBI Taxonomy" id="191292"/>
    <lineage>
        <taxon>Bacteria</taxon>
        <taxon>Bacillati</taxon>
        <taxon>Actinomycetota</taxon>
        <taxon>Actinomycetes</taxon>
        <taxon>Mycobacteriales</taxon>
        <taxon>Nocardiaceae</taxon>
        <taxon>Rhodococcus</taxon>
    </lineage>
</organism>
<accession>A0AA46NWZ5</accession>
<dbReference type="SUPFAM" id="SSF52540">
    <property type="entry name" value="P-loop containing nucleoside triphosphate hydrolases"/>
    <property type="match status" value="1"/>
</dbReference>
<dbReference type="GO" id="GO:0003677">
    <property type="term" value="F:DNA binding"/>
    <property type="evidence" value="ECO:0007669"/>
    <property type="project" value="UniProtKB-KW"/>
</dbReference>